<reference evidence="2 3" key="1">
    <citation type="submission" date="2018-07" db="EMBL/GenBank/DDBJ databases">
        <title>The molecular basis for the intramolecular migration of carboxyl group in the catabolism of para-hydroxybenzoate via gentisate.</title>
        <authorList>
            <person name="Zhao H."/>
            <person name="Xu Y."/>
            <person name="Lin S."/>
            <person name="Spain J.C."/>
            <person name="Zhou N.-Y."/>
        </authorList>
    </citation>
    <scope>NUCLEOTIDE SEQUENCE [LARGE SCALE GENOMIC DNA]</scope>
    <source>
        <strain evidence="2 3">PHB-7a</strain>
    </source>
</reference>
<evidence type="ECO:0000259" key="1">
    <source>
        <dbReference type="Pfam" id="PF03796"/>
    </source>
</evidence>
<dbReference type="EMBL" id="CP030926">
    <property type="protein sequence ID" value="AXN39811.1"/>
    <property type="molecule type" value="Genomic_DNA"/>
</dbReference>
<dbReference type="Pfam" id="PF03796">
    <property type="entry name" value="DnaB_C"/>
    <property type="match status" value="1"/>
</dbReference>
<evidence type="ECO:0000313" key="2">
    <source>
        <dbReference type="EMBL" id="AXN39811.1"/>
    </source>
</evidence>
<accession>A0ABN5N992</accession>
<dbReference type="SUPFAM" id="SSF52540">
    <property type="entry name" value="P-loop containing nucleoside triphosphate hydrolases"/>
    <property type="match status" value="1"/>
</dbReference>
<dbReference type="Proteomes" id="UP000260457">
    <property type="component" value="Chromosome"/>
</dbReference>
<keyword evidence="2" id="KW-0067">ATP-binding</keyword>
<dbReference type="InterPro" id="IPR007694">
    <property type="entry name" value="DNA_helicase_DnaB-like_C"/>
</dbReference>
<protein>
    <submittedName>
        <fullName evidence="2">DNA helicase</fullName>
    </submittedName>
</protein>
<feature type="domain" description="SF4 helicase" evidence="1">
    <location>
        <begin position="173"/>
        <end position="369"/>
    </location>
</feature>
<organism evidence="2 3">
    <name type="scientific">Peribacillus butanolivorans</name>
    <dbReference type="NCBI Taxonomy" id="421767"/>
    <lineage>
        <taxon>Bacteria</taxon>
        <taxon>Bacillati</taxon>
        <taxon>Bacillota</taxon>
        <taxon>Bacilli</taxon>
        <taxon>Bacillales</taxon>
        <taxon>Bacillaceae</taxon>
        <taxon>Peribacillus</taxon>
    </lineage>
</organism>
<dbReference type="GO" id="GO:0004386">
    <property type="term" value="F:helicase activity"/>
    <property type="evidence" value="ECO:0007669"/>
    <property type="project" value="UniProtKB-KW"/>
</dbReference>
<name>A0ABN5N992_9BACI</name>
<proteinExistence type="predicted"/>
<keyword evidence="3" id="KW-1185">Reference proteome</keyword>
<evidence type="ECO:0000313" key="3">
    <source>
        <dbReference type="Proteomes" id="UP000260457"/>
    </source>
</evidence>
<keyword evidence="2" id="KW-0547">Nucleotide-binding</keyword>
<sequence>MEYGNLLLSKIIDENNVQALTKFGITAKDLATEGDRQTLRFIADYAEANRGQAPSYAVVTAECPTFEYTPQVGDSYEYMAKVIKEHSAKLQIMKLVNPSTDDKVADKRSLFEKKFQELDGNKFTDWLISEAERIRINTNISSKVGTDLKADASSFLDEYRKRKNGESFKVWNSKFMGINEQIGGYLSGNLYTWYGRSGRGKSVFTMEEAIEAAMQGANVLIWAMEMSRFEWMARAYSSISARVSGTTETIDGVNYEVGFENKALLMGNLSEGYEAGLEQFLSQMNEIVPGNITVRAVDDDDFYSRGVKQLEADILQTKADVVVVDPIYYLDYEANTSKTAGGDVANTSKKLRHLAGYTKSVIHVITQAEEVRDDTDEEGNREIRPPKRAEIKKTKAVLEDAANTFGIDTLDGRGIIEIGKGRSGGEGTQVEVLYLPNIGIVREMETGMAAAAQFNF</sequence>
<dbReference type="InterPro" id="IPR027417">
    <property type="entry name" value="P-loop_NTPase"/>
</dbReference>
<keyword evidence="2" id="KW-0347">Helicase</keyword>
<keyword evidence="2" id="KW-0378">Hydrolase</keyword>
<dbReference type="Gene3D" id="3.40.50.300">
    <property type="entry name" value="P-loop containing nucleotide triphosphate hydrolases"/>
    <property type="match status" value="1"/>
</dbReference>
<dbReference type="RefSeq" id="WP_116821532.1">
    <property type="nucleotide sequence ID" value="NZ_CP030926.1"/>
</dbReference>
<gene>
    <name evidence="2" type="ORF">DTO10_16545</name>
</gene>